<evidence type="ECO:0000256" key="3">
    <source>
        <dbReference type="PROSITE-ProRule" id="PRU00023"/>
    </source>
</evidence>
<dbReference type="PANTHER" id="PTHR24198:SF165">
    <property type="entry name" value="ANKYRIN REPEAT-CONTAINING PROTEIN-RELATED"/>
    <property type="match status" value="1"/>
</dbReference>
<dbReference type="SUPFAM" id="SSF48403">
    <property type="entry name" value="Ankyrin repeat"/>
    <property type="match status" value="1"/>
</dbReference>
<feature type="repeat" description="ANK" evidence="3">
    <location>
        <begin position="202"/>
        <end position="230"/>
    </location>
</feature>
<gene>
    <name evidence="5" type="ORF">PDIGIT_LOCUS7365</name>
</gene>
<keyword evidence="1" id="KW-0677">Repeat</keyword>
<dbReference type="PROSITE" id="PS50088">
    <property type="entry name" value="ANK_REPEAT"/>
    <property type="match status" value="2"/>
</dbReference>
<protein>
    <submittedName>
        <fullName evidence="5">Uncharacterized protein</fullName>
    </submittedName>
</protein>
<comment type="caution">
    <text evidence="5">The sequence shown here is derived from an EMBL/GenBank/DDBJ whole genome shotgun (WGS) entry which is preliminary data.</text>
</comment>
<evidence type="ECO:0000313" key="5">
    <source>
        <dbReference type="EMBL" id="CAI6334308.1"/>
    </source>
</evidence>
<dbReference type="EMBL" id="CAOQHR010000004">
    <property type="protein sequence ID" value="CAI6334308.1"/>
    <property type="molecule type" value="Genomic_DNA"/>
</dbReference>
<evidence type="ECO:0000313" key="6">
    <source>
        <dbReference type="Proteomes" id="UP001152607"/>
    </source>
</evidence>
<dbReference type="OrthoDB" id="5369447at2759"/>
<dbReference type="InterPro" id="IPR036770">
    <property type="entry name" value="Ankyrin_rpt-contain_sf"/>
</dbReference>
<sequence>MDDSIDPISNPHPPSVVPWVAPEPRMVSSENGTSDSSIRFTQHLSSILPFVNSNSDLGCYLEKAIRNGPHYSTMQHMKANHNVNVPYRMLLDTASLTMPSSQKIVLLEFLLNANDLDINRQVDGWFTVLRYFYEDKEVVEYLLRRGANPNMGPAAGARVSIWGADELVEDAGSALTMAIRRGTLDVVETLVQHGAILGYSIPVHCAVDRGDENMLRKVLELGANIDETDATRRRIFTQYYGSPLMRAVSQNKLHMVDVLLRKGANVWYRNRRGMNVMDLIDGRGVDAQIKAIINAAWLQKA</sequence>
<organism evidence="5 6">
    <name type="scientific">Periconia digitata</name>
    <dbReference type="NCBI Taxonomy" id="1303443"/>
    <lineage>
        <taxon>Eukaryota</taxon>
        <taxon>Fungi</taxon>
        <taxon>Dikarya</taxon>
        <taxon>Ascomycota</taxon>
        <taxon>Pezizomycotina</taxon>
        <taxon>Dothideomycetes</taxon>
        <taxon>Pleosporomycetidae</taxon>
        <taxon>Pleosporales</taxon>
        <taxon>Massarineae</taxon>
        <taxon>Periconiaceae</taxon>
        <taxon>Periconia</taxon>
    </lineage>
</organism>
<keyword evidence="2 3" id="KW-0040">ANK repeat</keyword>
<dbReference type="SMART" id="SM00248">
    <property type="entry name" value="ANK"/>
    <property type="match status" value="4"/>
</dbReference>
<dbReference type="Proteomes" id="UP001152607">
    <property type="component" value="Unassembled WGS sequence"/>
</dbReference>
<evidence type="ECO:0000256" key="2">
    <source>
        <dbReference type="ARBA" id="ARBA00023043"/>
    </source>
</evidence>
<dbReference type="PANTHER" id="PTHR24198">
    <property type="entry name" value="ANKYRIN REPEAT AND PROTEIN KINASE DOMAIN-CONTAINING PROTEIN"/>
    <property type="match status" value="1"/>
</dbReference>
<dbReference type="InterPro" id="IPR002110">
    <property type="entry name" value="Ankyrin_rpt"/>
</dbReference>
<name>A0A9W4XJW4_9PLEO</name>
<evidence type="ECO:0000256" key="1">
    <source>
        <dbReference type="ARBA" id="ARBA00022737"/>
    </source>
</evidence>
<accession>A0A9W4XJW4</accession>
<keyword evidence="6" id="KW-1185">Reference proteome</keyword>
<proteinExistence type="predicted"/>
<dbReference type="Gene3D" id="1.25.40.20">
    <property type="entry name" value="Ankyrin repeat-containing domain"/>
    <property type="match status" value="2"/>
</dbReference>
<feature type="repeat" description="ANK" evidence="3">
    <location>
        <begin position="239"/>
        <end position="271"/>
    </location>
</feature>
<evidence type="ECO:0000256" key="4">
    <source>
        <dbReference type="SAM" id="MobiDB-lite"/>
    </source>
</evidence>
<dbReference type="AlphaFoldDB" id="A0A9W4XJW4"/>
<feature type="region of interest" description="Disordered" evidence="4">
    <location>
        <begin position="1"/>
        <end position="20"/>
    </location>
</feature>
<reference evidence="5" key="1">
    <citation type="submission" date="2023-01" db="EMBL/GenBank/DDBJ databases">
        <authorList>
            <person name="Van Ghelder C."/>
            <person name="Rancurel C."/>
        </authorList>
    </citation>
    <scope>NUCLEOTIDE SEQUENCE</scope>
    <source>
        <strain evidence="5">CNCM I-4278</strain>
    </source>
</reference>
<dbReference type="Pfam" id="PF00023">
    <property type="entry name" value="Ank"/>
    <property type="match status" value="1"/>
</dbReference>